<dbReference type="Gene3D" id="3.40.50.1000">
    <property type="entry name" value="HAD superfamily/HAD-like"/>
    <property type="match status" value="1"/>
</dbReference>
<proteinExistence type="predicted"/>
<dbReference type="SUPFAM" id="SSF56784">
    <property type="entry name" value="HAD-like"/>
    <property type="match status" value="1"/>
</dbReference>
<accession>A0A1G6STG4</accession>
<gene>
    <name evidence="1" type="ORF">SAMN05216174_108170</name>
</gene>
<dbReference type="Proteomes" id="UP000199501">
    <property type="component" value="Unassembled WGS sequence"/>
</dbReference>
<keyword evidence="2" id="KW-1185">Reference proteome</keyword>
<organism evidence="1 2">
    <name type="scientific">Actinokineospora iranica</name>
    <dbReference type="NCBI Taxonomy" id="1271860"/>
    <lineage>
        <taxon>Bacteria</taxon>
        <taxon>Bacillati</taxon>
        <taxon>Actinomycetota</taxon>
        <taxon>Actinomycetes</taxon>
        <taxon>Pseudonocardiales</taxon>
        <taxon>Pseudonocardiaceae</taxon>
        <taxon>Actinokineospora</taxon>
    </lineage>
</organism>
<dbReference type="GO" id="GO:0016787">
    <property type="term" value="F:hydrolase activity"/>
    <property type="evidence" value="ECO:0007669"/>
    <property type="project" value="UniProtKB-KW"/>
</dbReference>
<dbReference type="AlphaFoldDB" id="A0A1G6STG4"/>
<name>A0A1G6STG4_9PSEU</name>
<dbReference type="InterPro" id="IPR006439">
    <property type="entry name" value="HAD-SF_hydro_IA"/>
</dbReference>
<dbReference type="Pfam" id="PF00702">
    <property type="entry name" value="Hydrolase"/>
    <property type="match status" value="1"/>
</dbReference>
<evidence type="ECO:0000313" key="1">
    <source>
        <dbReference type="EMBL" id="SDD20230.1"/>
    </source>
</evidence>
<dbReference type="InterPro" id="IPR023214">
    <property type="entry name" value="HAD_sf"/>
</dbReference>
<evidence type="ECO:0000313" key="2">
    <source>
        <dbReference type="Proteomes" id="UP000199501"/>
    </source>
</evidence>
<dbReference type="NCBIfam" id="TIGR01509">
    <property type="entry name" value="HAD-SF-IA-v3"/>
    <property type="match status" value="1"/>
</dbReference>
<sequence length="150" mass="15206">MRHDRWLASVADALTSEGVPATAALAAVNAWSATGTVVPAALTLVRAVRTRRRVALLTNATTRLAADLTVLGLDREVDGVVSSAETGVAKPDPEAFLAALAILGATRDETLFCDDSAANVAAATALGLAAAHVPDTDALRTALATHGLLG</sequence>
<protein>
    <submittedName>
        <fullName evidence="1">Putative hydrolase of the HAD superfamily</fullName>
    </submittedName>
</protein>
<dbReference type="InterPro" id="IPR036412">
    <property type="entry name" value="HAD-like_sf"/>
</dbReference>
<dbReference type="PANTHER" id="PTHR43611">
    <property type="entry name" value="ALPHA-D-GLUCOSE 1-PHOSPHATE PHOSPHATASE"/>
    <property type="match status" value="1"/>
</dbReference>
<keyword evidence="1" id="KW-0378">Hydrolase</keyword>
<reference evidence="2" key="1">
    <citation type="submission" date="2016-10" db="EMBL/GenBank/DDBJ databases">
        <authorList>
            <person name="Varghese N."/>
            <person name="Submissions S."/>
        </authorList>
    </citation>
    <scope>NUCLEOTIDE SEQUENCE [LARGE SCALE GENOMIC DNA]</scope>
    <source>
        <strain evidence="2">IBRC-M 10403</strain>
    </source>
</reference>
<dbReference type="EMBL" id="FMZZ01000008">
    <property type="protein sequence ID" value="SDD20230.1"/>
    <property type="molecule type" value="Genomic_DNA"/>
</dbReference>
<dbReference type="STRING" id="1271860.SAMN05216174_108170"/>
<dbReference type="PANTHER" id="PTHR43611:SF3">
    <property type="entry name" value="FLAVIN MONONUCLEOTIDE HYDROLASE 1, CHLOROPLATIC"/>
    <property type="match status" value="1"/>
</dbReference>